<feature type="domain" description="U-box" evidence="10">
    <location>
        <begin position="729"/>
        <end position="800"/>
    </location>
</feature>
<dbReference type="PANTHER" id="PTHR45647">
    <property type="entry name" value="OS02G0152300 PROTEIN"/>
    <property type="match status" value="1"/>
</dbReference>
<dbReference type="PANTHER" id="PTHR45647:SF100">
    <property type="entry name" value="U-BOX DOMAIN-CONTAINING PROTEIN 33"/>
    <property type="match status" value="1"/>
</dbReference>
<dbReference type="UniPathway" id="UPA00143"/>
<dbReference type="AlphaFoldDB" id="A0A7C8Z8M0"/>
<dbReference type="PROSITE" id="PS50011">
    <property type="entry name" value="PROTEIN_KINASE_DOM"/>
    <property type="match status" value="1"/>
</dbReference>
<organism evidence="11">
    <name type="scientific">Opuntia streptacantha</name>
    <name type="common">Prickly pear cactus</name>
    <name type="synonym">Opuntia cardona</name>
    <dbReference type="NCBI Taxonomy" id="393608"/>
    <lineage>
        <taxon>Eukaryota</taxon>
        <taxon>Viridiplantae</taxon>
        <taxon>Streptophyta</taxon>
        <taxon>Embryophyta</taxon>
        <taxon>Tracheophyta</taxon>
        <taxon>Spermatophyta</taxon>
        <taxon>Magnoliopsida</taxon>
        <taxon>eudicotyledons</taxon>
        <taxon>Gunneridae</taxon>
        <taxon>Pentapetalae</taxon>
        <taxon>Caryophyllales</taxon>
        <taxon>Cactineae</taxon>
        <taxon>Cactaceae</taxon>
        <taxon>Opuntioideae</taxon>
        <taxon>Opuntia</taxon>
    </lineage>
</organism>
<dbReference type="Gene3D" id="1.10.510.10">
    <property type="entry name" value="Transferase(Phosphotransferase) domain 1"/>
    <property type="match status" value="1"/>
</dbReference>
<dbReference type="EMBL" id="GISG01102982">
    <property type="protein sequence ID" value="MBA4637132.1"/>
    <property type="molecule type" value="Transcribed_RNA"/>
</dbReference>
<accession>A0A7C8Z8M0</accession>
<dbReference type="InterPro" id="IPR013083">
    <property type="entry name" value="Znf_RING/FYVE/PHD"/>
</dbReference>
<comment type="catalytic activity">
    <reaction evidence="1">
        <text>S-ubiquitinyl-[E2 ubiquitin-conjugating enzyme]-L-cysteine + [acceptor protein]-L-lysine = [E2 ubiquitin-conjugating enzyme]-L-cysteine + N(6)-ubiquitinyl-[acceptor protein]-L-lysine.</text>
        <dbReference type="EC" id="2.3.2.27"/>
    </reaction>
</comment>
<keyword evidence="6" id="KW-0833">Ubl conjugation pathway</keyword>
<dbReference type="Pfam" id="PF07714">
    <property type="entry name" value="PK_Tyr_Ser-Thr"/>
    <property type="match status" value="1"/>
</dbReference>
<dbReference type="CDD" id="cd16655">
    <property type="entry name" value="RING-Ubox_WDSUB1-like"/>
    <property type="match status" value="1"/>
</dbReference>
<dbReference type="GO" id="GO:0004672">
    <property type="term" value="F:protein kinase activity"/>
    <property type="evidence" value="ECO:0007669"/>
    <property type="project" value="InterPro"/>
</dbReference>
<dbReference type="SUPFAM" id="SSF56112">
    <property type="entry name" value="Protein kinase-like (PK-like)"/>
    <property type="match status" value="1"/>
</dbReference>
<evidence type="ECO:0000259" key="9">
    <source>
        <dbReference type="PROSITE" id="PS50011"/>
    </source>
</evidence>
<dbReference type="Gene3D" id="3.30.40.10">
    <property type="entry name" value="Zinc/RING finger domain, C3HC4 (zinc finger)"/>
    <property type="match status" value="1"/>
</dbReference>
<evidence type="ECO:0000256" key="1">
    <source>
        <dbReference type="ARBA" id="ARBA00000900"/>
    </source>
</evidence>
<dbReference type="SUPFAM" id="SSF57850">
    <property type="entry name" value="RING/U-box"/>
    <property type="match status" value="1"/>
</dbReference>
<dbReference type="SUPFAM" id="SSF52402">
    <property type="entry name" value="Adenine nucleotide alpha hydrolases-like"/>
    <property type="match status" value="1"/>
</dbReference>
<dbReference type="InterPro" id="IPR051348">
    <property type="entry name" value="U-box_ubiquitin_ligases"/>
</dbReference>
<evidence type="ECO:0000256" key="3">
    <source>
        <dbReference type="ARBA" id="ARBA00004906"/>
    </source>
</evidence>
<dbReference type="GO" id="GO:0005524">
    <property type="term" value="F:ATP binding"/>
    <property type="evidence" value="ECO:0007669"/>
    <property type="project" value="InterPro"/>
</dbReference>
<evidence type="ECO:0000256" key="5">
    <source>
        <dbReference type="ARBA" id="ARBA00022679"/>
    </source>
</evidence>
<feature type="coiled-coil region" evidence="7">
    <location>
        <begin position="335"/>
        <end position="418"/>
    </location>
</feature>
<keyword evidence="5" id="KW-0808">Transferase</keyword>
<protein>
    <recommendedName>
        <fullName evidence="4">RING-type E3 ubiquitin transferase</fullName>
        <ecNumber evidence="4">2.3.2.27</ecNumber>
    </recommendedName>
</protein>
<feature type="domain" description="Protein kinase" evidence="9">
    <location>
        <begin position="447"/>
        <end position="711"/>
    </location>
</feature>
<dbReference type="Gene3D" id="3.30.200.20">
    <property type="entry name" value="Phosphorylase Kinase, domain 1"/>
    <property type="match status" value="1"/>
</dbReference>
<sequence length="800" mass="90032">MDLIVLDNDDGVHGGGDIEAGFGRSTAVAEDNLFVAVGKEVRESESLLLWAIQNSGGRRISVIHVHQPDDFIPILGKKYHWTSLEEQQVKKYRAIERQLMLRTLDEYLQICRQFGVQAEKLHIEMDNVEKGLMQFIAQYNIEKLAMGAASDDSYHMKMTEPKSNKAIYLQLHAPFSCHIWFVCKGRLILEREASSRGRVCAENERSTNLQSLSIVGQCNKSEVSHQEPVLTEGTSHFIVNDGSDTKFPFVHNAEIVPVSQVQLDLEANCRDWGEASGLSRSQRSDFSTGSSSRMSRDSAADPFELFRGPCEHPHSSSISQARSSEDLYVEELRKSQQIEEELQLVKSDRDRLREDLENVMDQNLVLESKIANYDQVMKDLEDGMLSNVELLQICEKERDDLKNERDNVLKTAEELLNQSAEAASETEVSKFFATLTFAEIEEITNEFDPSLQLWEGESGSIYKGILSHSQVTVRMWHPEGLQGPREFHQEVEILSRYRHPNLITLMAVCPEAWALVYEYLANGNLEERLHCKDNTPPLSWKTRIRIATEICSALIFLHCCKPLRVVHGALKPSCVLLDSDFTCKLSDFGSSHVISHEENSVSIGSSCSSPATAYIDPHILDMGEVSPAADVYSFGVIVLELLTGKPAGETADELEEALDEYILDSFLDPSAGEWPYVQAEQLAQLALRCCEENPTNRPDLESIWRVLEPMRASCAGSPSYHIGDEGHCQAPSYFICPIFQEVMKDPHVAADGYTYEAEALRGWLETGHSTSPMTNLQLEHSNLVPNHALRSAIQEWRQQH</sequence>
<feature type="compositionally biased region" description="Low complexity" evidence="8">
    <location>
        <begin position="279"/>
        <end position="293"/>
    </location>
</feature>
<evidence type="ECO:0000256" key="7">
    <source>
        <dbReference type="SAM" id="Coils"/>
    </source>
</evidence>
<evidence type="ECO:0000259" key="10">
    <source>
        <dbReference type="PROSITE" id="PS51698"/>
    </source>
</evidence>
<dbReference type="CDD" id="cd01989">
    <property type="entry name" value="USP_STK_Ubox_N"/>
    <property type="match status" value="1"/>
</dbReference>
<dbReference type="Pfam" id="PF04564">
    <property type="entry name" value="U-box"/>
    <property type="match status" value="1"/>
</dbReference>
<name>A0A7C8Z8M0_OPUST</name>
<dbReference type="InterPro" id="IPR000719">
    <property type="entry name" value="Prot_kinase_dom"/>
</dbReference>
<keyword evidence="7" id="KW-0175">Coiled coil</keyword>
<evidence type="ECO:0000313" key="11">
    <source>
        <dbReference type="EMBL" id="MBA4637132.1"/>
    </source>
</evidence>
<evidence type="ECO:0000256" key="8">
    <source>
        <dbReference type="SAM" id="MobiDB-lite"/>
    </source>
</evidence>
<comment type="pathway">
    <text evidence="3">Protein modification; protein ubiquitination.</text>
</comment>
<dbReference type="PROSITE" id="PS51698">
    <property type="entry name" value="U_BOX"/>
    <property type="match status" value="1"/>
</dbReference>
<dbReference type="EC" id="2.3.2.27" evidence="4"/>
<dbReference type="InterPro" id="IPR003613">
    <property type="entry name" value="Ubox_domain"/>
</dbReference>
<dbReference type="GO" id="GO:0016567">
    <property type="term" value="P:protein ubiquitination"/>
    <property type="evidence" value="ECO:0007669"/>
    <property type="project" value="UniProtKB-UniPathway"/>
</dbReference>
<evidence type="ECO:0000256" key="4">
    <source>
        <dbReference type="ARBA" id="ARBA00012483"/>
    </source>
</evidence>
<feature type="region of interest" description="Disordered" evidence="8">
    <location>
        <begin position="276"/>
        <end position="322"/>
    </location>
</feature>
<dbReference type="InterPro" id="IPR011009">
    <property type="entry name" value="Kinase-like_dom_sf"/>
</dbReference>
<dbReference type="FunFam" id="3.30.40.10:FF:000428">
    <property type="entry name" value="U-box domain-containing protein 54"/>
    <property type="match status" value="1"/>
</dbReference>
<reference evidence="11" key="1">
    <citation type="journal article" date="2013" name="J. Plant Res.">
        <title>Effect of fungi and light on seed germination of three Opuntia species from semiarid lands of central Mexico.</title>
        <authorList>
            <person name="Delgado-Sanchez P."/>
            <person name="Jimenez-Bremont J.F."/>
            <person name="Guerrero-Gonzalez Mde L."/>
            <person name="Flores J."/>
        </authorList>
    </citation>
    <scope>NUCLEOTIDE SEQUENCE</scope>
    <source>
        <tissue evidence="11">Cladode</tissue>
    </source>
</reference>
<reference evidence="11" key="2">
    <citation type="submission" date="2020-07" db="EMBL/GenBank/DDBJ databases">
        <authorList>
            <person name="Vera ALvarez R."/>
            <person name="Arias-Moreno D.M."/>
            <person name="Jimenez-Jacinto V."/>
            <person name="Jimenez-Bremont J.F."/>
            <person name="Swaminathan K."/>
            <person name="Moose S.P."/>
            <person name="Guerrero-Gonzalez M.L."/>
            <person name="Marino-Ramirez L."/>
            <person name="Landsman D."/>
            <person name="Rodriguez-Kessler M."/>
            <person name="Delgado-Sanchez P."/>
        </authorList>
    </citation>
    <scope>NUCLEOTIDE SEQUENCE</scope>
    <source>
        <tissue evidence="11">Cladode</tissue>
    </source>
</reference>
<evidence type="ECO:0000256" key="2">
    <source>
        <dbReference type="ARBA" id="ARBA00003861"/>
    </source>
</evidence>
<comment type="function">
    <text evidence="2">Functions as an E3 ubiquitin ligase.</text>
</comment>
<dbReference type="GO" id="GO:0061630">
    <property type="term" value="F:ubiquitin protein ligase activity"/>
    <property type="evidence" value="ECO:0007669"/>
    <property type="project" value="UniProtKB-EC"/>
</dbReference>
<evidence type="ECO:0000256" key="6">
    <source>
        <dbReference type="ARBA" id="ARBA00022786"/>
    </source>
</evidence>
<dbReference type="InterPro" id="IPR001245">
    <property type="entry name" value="Ser-Thr/Tyr_kinase_cat_dom"/>
</dbReference>
<dbReference type="SMART" id="SM00504">
    <property type="entry name" value="Ubox"/>
    <property type="match status" value="1"/>
</dbReference>
<proteinExistence type="predicted"/>